<dbReference type="SUPFAM" id="SSF74653">
    <property type="entry name" value="TolA/TonB C-terminal domain"/>
    <property type="match status" value="1"/>
</dbReference>
<accession>A0ABP7YQ86</accession>
<feature type="chain" id="PRO_5045549168" description="TonB C-terminal domain-containing protein" evidence="1">
    <location>
        <begin position="19"/>
        <end position="135"/>
    </location>
</feature>
<gene>
    <name evidence="3" type="ORF">GCM10022250_39470</name>
</gene>
<evidence type="ECO:0000313" key="4">
    <source>
        <dbReference type="Proteomes" id="UP001501333"/>
    </source>
</evidence>
<sequence length="135" mass="15062">MRKLLILILICVAQSSFSQTQKTVSVMSDDENHVYNTAGIDVKPEFPGGLNEFYKYISQNYMIPKEKPAAIKGKVVATFVVEKDGSLNDIKIIKDVGFNTGTETIRVLKLSPKWISGKLEGQNVRVLYVIPITIN</sequence>
<evidence type="ECO:0000259" key="2">
    <source>
        <dbReference type="Pfam" id="PF03544"/>
    </source>
</evidence>
<name>A0ABP7YQ86_9FLAO</name>
<dbReference type="RefSeq" id="WP_229349009.1">
    <property type="nucleotide sequence ID" value="NZ_BAABAO010000013.1"/>
</dbReference>
<dbReference type="EMBL" id="BAABAO010000013">
    <property type="protein sequence ID" value="GAA4139642.1"/>
    <property type="molecule type" value="Genomic_DNA"/>
</dbReference>
<keyword evidence="4" id="KW-1185">Reference proteome</keyword>
<evidence type="ECO:0000256" key="1">
    <source>
        <dbReference type="SAM" id="SignalP"/>
    </source>
</evidence>
<keyword evidence="1" id="KW-0732">Signal</keyword>
<protein>
    <recommendedName>
        <fullName evidence="2">TonB C-terminal domain-containing protein</fullName>
    </recommendedName>
</protein>
<evidence type="ECO:0000313" key="3">
    <source>
        <dbReference type="EMBL" id="GAA4139642.1"/>
    </source>
</evidence>
<dbReference type="InterPro" id="IPR037682">
    <property type="entry name" value="TonB_C"/>
</dbReference>
<dbReference type="Pfam" id="PF03544">
    <property type="entry name" value="TonB_C"/>
    <property type="match status" value="1"/>
</dbReference>
<reference evidence="4" key="1">
    <citation type="journal article" date="2019" name="Int. J. Syst. Evol. Microbiol.">
        <title>The Global Catalogue of Microorganisms (GCM) 10K type strain sequencing project: providing services to taxonomists for standard genome sequencing and annotation.</title>
        <authorList>
            <consortium name="The Broad Institute Genomics Platform"/>
            <consortium name="The Broad Institute Genome Sequencing Center for Infectious Disease"/>
            <person name="Wu L."/>
            <person name="Ma J."/>
        </authorList>
    </citation>
    <scope>NUCLEOTIDE SEQUENCE [LARGE SCALE GENOMIC DNA]</scope>
    <source>
        <strain evidence="4">JCM 17386</strain>
    </source>
</reference>
<organism evidence="3 4">
    <name type="scientific">Flavobacterium chungbukense</name>
    <dbReference type="NCBI Taxonomy" id="877464"/>
    <lineage>
        <taxon>Bacteria</taxon>
        <taxon>Pseudomonadati</taxon>
        <taxon>Bacteroidota</taxon>
        <taxon>Flavobacteriia</taxon>
        <taxon>Flavobacteriales</taxon>
        <taxon>Flavobacteriaceae</taxon>
        <taxon>Flavobacterium</taxon>
    </lineage>
</organism>
<dbReference type="Gene3D" id="3.30.1150.10">
    <property type="match status" value="1"/>
</dbReference>
<feature type="domain" description="TonB C-terminal" evidence="2">
    <location>
        <begin position="69"/>
        <end position="132"/>
    </location>
</feature>
<feature type="signal peptide" evidence="1">
    <location>
        <begin position="1"/>
        <end position="18"/>
    </location>
</feature>
<comment type="caution">
    <text evidence="3">The sequence shown here is derived from an EMBL/GenBank/DDBJ whole genome shotgun (WGS) entry which is preliminary data.</text>
</comment>
<proteinExistence type="predicted"/>
<dbReference type="Proteomes" id="UP001501333">
    <property type="component" value="Unassembled WGS sequence"/>
</dbReference>